<sequence length="896" mass="97083">MLHRLVLLTIALFSLGAPALAAEPSPREVTSLSEGWHFQFGDVGDAPAQAGFDDAGWDKVSVPHTWNKVGNYGTTRDSSTDNRQGIGWYRLTYNAPPAAKGRRQYLDFAAVGKIARVWVNGQFVGEHRGAYGRFRFEVTKHWKPGQANLIAVRADNSKPEAGKPTGETIPLAGDFFVYGGLYRQVQLITANAAGIDLLDYGSPGVFVRTASIVRKSGLPDEAVLDVTARLREPRRNGRTRVSVTIRDAAGAVVADRAPMPAKYDAAVMTGDEIGTADGRIALTSPRYWDGTRDPYLYTATVEVRKKGKLIDSVTQTFGIRDFRVDANEGFFLNPHPMVPGSGYVRLHGVSRHQDKQGKGAALTAADHAEDMALMKELGANTVRHAHYQHADEWSDEADKAGMIVWAELPYVTSPGLAGGKGSPELWANAEQQLKELIRQNYNHPSIVMWSVGNEVDSAKGFGKAAGDPLPLLKHLNAIAKVEDPSRPTTFADCCEGLQILGMDGSSMLAGAADLIGYNRYFGWYMPKHLEARAQAGAEFDRLHAKHPTLPISISEWGAGGATTQHSDDVKSGFLNFIGRPQPEEYQSYAIEQNWLAMKDRKYLYATWLWNMFDFASDLRGEGDAVDVNTKGVVTYDRKLRKDAFYFLKANWNPEPMVWITGKRHALRPYPTAEVKAYSNAERASLSINGRDLGEVACADRICLWPSVALAKGENRVVVSASHGSKMLRDEAVWTGPDTARGLALDAGDLAGQVVAGKPFGSDAFVTGGRTVPLSMGGFGSNRAPSKKVIAERPEHYAYWREGEAFSYALPVADGNWTVTVHTFQPDAALADSSATMAITANGKPGLAPFAIGKEAGGPLKGLAKSFSVTVKGGVLKLDFSGQGGNAVVAALEVTPR</sequence>
<accession>A0ABU8S7C9</accession>
<comment type="similarity">
    <text evidence="1">Belongs to the glycosyl hydrolase 2 family.</text>
</comment>
<dbReference type="InterPro" id="IPR051913">
    <property type="entry name" value="GH2_Domain-Containing"/>
</dbReference>
<dbReference type="Gene3D" id="3.20.20.80">
    <property type="entry name" value="Glycosidases"/>
    <property type="match status" value="1"/>
</dbReference>
<dbReference type="Pfam" id="PF02836">
    <property type="entry name" value="Glyco_hydro_2_C"/>
    <property type="match status" value="1"/>
</dbReference>
<dbReference type="InterPro" id="IPR017853">
    <property type="entry name" value="GH"/>
</dbReference>
<dbReference type="InterPro" id="IPR036156">
    <property type="entry name" value="Beta-gal/glucu_dom_sf"/>
</dbReference>
<keyword evidence="9" id="KW-1185">Reference proteome</keyword>
<reference evidence="8 9" key="1">
    <citation type="submission" date="2024-03" db="EMBL/GenBank/DDBJ databases">
        <authorList>
            <person name="Jo J.-H."/>
        </authorList>
    </citation>
    <scope>NUCLEOTIDE SEQUENCE [LARGE SCALE GENOMIC DNA]</scope>
    <source>
        <strain evidence="8 9">AS3R-12</strain>
    </source>
</reference>
<dbReference type="SUPFAM" id="SSF49785">
    <property type="entry name" value="Galactose-binding domain-like"/>
    <property type="match status" value="2"/>
</dbReference>
<keyword evidence="2 8" id="KW-0378">Hydrolase</keyword>
<evidence type="ECO:0000256" key="3">
    <source>
        <dbReference type="ARBA" id="ARBA00023295"/>
    </source>
</evidence>
<evidence type="ECO:0000313" key="8">
    <source>
        <dbReference type="EMBL" id="MEJ6009872.1"/>
    </source>
</evidence>
<dbReference type="Proteomes" id="UP001379235">
    <property type="component" value="Unassembled WGS sequence"/>
</dbReference>
<dbReference type="GO" id="GO:0016787">
    <property type="term" value="F:hydrolase activity"/>
    <property type="evidence" value="ECO:0007669"/>
    <property type="project" value="UniProtKB-KW"/>
</dbReference>
<dbReference type="Gene3D" id="2.60.120.260">
    <property type="entry name" value="Galactose-binding domain-like"/>
    <property type="match status" value="1"/>
</dbReference>
<dbReference type="InterPro" id="IPR006102">
    <property type="entry name" value="Ig-like_GH2"/>
</dbReference>
<keyword evidence="4" id="KW-0732">Signal</keyword>
<dbReference type="InterPro" id="IPR013783">
    <property type="entry name" value="Ig-like_fold"/>
</dbReference>
<proteinExistence type="inferred from homology"/>
<evidence type="ECO:0000259" key="7">
    <source>
        <dbReference type="Pfam" id="PF02837"/>
    </source>
</evidence>
<dbReference type="Gene3D" id="2.60.120.430">
    <property type="entry name" value="Galactose-binding lectin"/>
    <property type="match status" value="1"/>
</dbReference>
<evidence type="ECO:0000256" key="1">
    <source>
        <dbReference type="ARBA" id="ARBA00007401"/>
    </source>
</evidence>
<dbReference type="Gene3D" id="2.60.40.10">
    <property type="entry name" value="Immunoglobulins"/>
    <property type="match status" value="2"/>
</dbReference>
<evidence type="ECO:0000313" key="9">
    <source>
        <dbReference type="Proteomes" id="UP001379235"/>
    </source>
</evidence>
<dbReference type="InterPro" id="IPR008979">
    <property type="entry name" value="Galactose-bd-like_sf"/>
</dbReference>
<gene>
    <name evidence="8" type="ORF">WG900_08060</name>
</gene>
<name>A0ABU8S7C9_9SPHN</name>
<feature type="chain" id="PRO_5047417347" evidence="4">
    <location>
        <begin position="22"/>
        <end position="896"/>
    </location>
</feature>
<feature type="domain" description="Glycoside hydrolase family 2 catalytic" evidence="6">
    <location>
        <begin position="344"/>
        <end position="646"/>
    </location>
</feature>
<protein>
    <submittedName>
        <fullName evidence="8">Glycoside hydrolase family 2 TIM barrel-domain containing protein</fullName>
    </submittedName>
</protein>
<evidence type="ECO:0000259" key="5">
    <source>
        <dbReference type="Pfam" id="PF00703"/>
    </source>
</evidence>
<dbReference type="PANTHER" id="PTHR42732:SF1">
    <property type="entry name" value="BETA-MANNOSIDASE"/>
    <property type="match status" value="1"/>
</dbReference>
<dbReference type="Pfam" id="PF00703">
    <property type="entry name" value="Glyco_hydro_2"/>
    <property type="match status" value="1"/>
</dbReference>
<dbReference type="SUPFAM" id="SSF49303">
    <property type="entry name" value="beta-Galactosidase/glucuronidase domain"/>
    <property type="match status" value="1"/>
</dbReference>
<evidence type="ECO:0000259" key="6">
    <source>
        <dbReference type="Pfam" id="PF02836"/>
    </source>
</evidence>
<feature type="domain" description="Glycoside hydrolase family 2 immunoglobulin-like beta-sandwich" evidence="5">
    <location>
        <begin position="220"/>
        <end position="320"/>
    </location>
</feature>
<dbReference type="InterPro" id="IPR006104">
    <property type="entry name" value="Glyco_hydro_2_N"/>
</dbReference>
<organism evidence="8 9">
    <name type="scientific">Novosphingobium aquae</name>
    <dbReference type="NCBI Taxonomy" id="3133435"/>
    <lineage>
        <taxon>Bacteria</taxon>
        <taxon>Pseudomonadati</taxon>
        <taxon>Pseudomonadota</taxon>
        <taxon>Alphaproteobacteria</taxon>
        <taxon>Sphingomonadales</taxon>
        <taxon>Sphingomonadaceae</taxon>
        <taxon>Novosphingobium</taxon>
    </lineage>
</organism>
<dbReference type="SUPFAM" id="SSF51445">
    <property type="entry name" value="(Trans)glycosidases"/>
    <property type="match status" value="1"/>
</dbReference>
<dbReference type="InterPro" id="IPR006103">
    <property type="entry name" value="Glyco_hydro_2_cat"/>
</dbReference>
<evidence type="ECO:0000256" key="4">
    <source>
        <dbReference type="SAM" id="SignalP"/>
    </source>
</evidence>
<dbReference type="EMBL" id="JBBHJY010000003">
    <property type="protein sequence ID" value="MEJ6009872.1"/>
    <property type="molecule type" value="Genomic_DNA"/>
</dbReference>
<dbReference type="PRINTS" id="PR00132">
    <property type="entry name" value="GLHYDRLASE2"/>
</dbReference>
<feature type="domain" description="Glycosyl hydrolases family 2 sugar binding" evidence="7">
    <location>
        <begin position="58"/>
        <end position="189"/>
    </location>
</feature>
<dbReference type="PANTHER" id="PTHR42732">
    <property type="entry name" value="BETA-GALACTOSIDASE"/>
    <property type="match status" value="1"/>
</dbReference>
<evidence type="ECO:0000256" key="2">
    <source>
        <dbReference type="ARBA" id="ARBA00022801"/>
    </source>
</evidence>
<feature type="signal peptide" evidence="4">
    <location>
        <begin position="1"/>
        <end position="21"/>
    </location>
</feature>
<dbReference type="Pfam" id="PF02837">
    <property type="entry name" value="Glyco_hydro_2_N"/>
    <property type="match status" value="1"/>
</dbReference>
<keyword evidence="3" id="KW-0326">Glycosidase</keyword>
<dbReference type="InterPro" id="IPR006101">
    <property type="entry name" value="Glyco_hydro_2"/>
</dbReference>
<comment type="caution">
    <text evidence="8">The sequence shown here is derived from an EMBL/GenBank/DDBJ whole genome shotgun (WGS) entry which is preliminary data.</text>
</comment>
<dbReference type="RefSeq" id="WP_339966186.1">
    <property type="nucleotide sequence ID" value="NZ_JBBHJY010000003.1"/>
</dbReference>